<protein>
    <submittedName>
        <fullName evidence="2">Uncharacterized protein</fullName>
    </submittedName>
</protein>
<gene>
    <name evidence="2" type="ORF">BKCO1_3000242</name>
</gene>
<sequence>MSSDAIPLNFACEADEKAYATLVEEFMDNARHLAVPGFSFAEPGAHAFPVGVFPALLKLFEISPSYKAFRAAKLLVADAGIARVSQTGAKDKVVHREDILQAIVQVITGDKHFFGKPQESGCAKPHSLVKIHQQLAVTSANMTKTMEEPAVTVEITSSHVDDLELDHLAVAVKGSRLDATLASVVEREIRRMRDDCRDKIRQSNDERDHVLSIQAITASMVHDLDREKKASDDLIYDLQQERNECWDIIKAQRKLLRDTVKRLEDMAKQLGETEKHCACWRDVANNMKRQRDDWQDRAGTMKAERDEWQEYASDVKAQRDCLRTKASLRRSVQDCNHRLDLFAKEARDRRKTANGASVRFASAPASLTDGHVSNHRGALTSRSW</sequence>
<dbReference type="RefSeq" id="XP_020134473.1">
    <property type="nucleotide sequence ID" value="XM_020274144.1"/>
</dbReference>
<accession>A0A1J9RB84</accession>
<reference evidence="2 3" key="1">
    <citation type="submission" date="2016-10" db="EMBL/GenBank/DDBJ databases">
        <title>Proteomics and genomics reveal pathogen-plant mechanisms compatible with a hemibiotrophic lifestyle of Diplodia corticola.</title>
        <authorList>
            <person name="Fernandes I."/>
            <person name="De Jonge R."/>
            <person name="Van De Peer Y."/>
            <person name="Devreese B."/>
            <person name="Alves A."/>
            <person name="Esteves A.C."/>
        </authorList>
    </citation>
    <scope>NUCLEOTIDE SEQUENCE [LARGE SCALE GENOMIC DNA]</scope>
    <source>
        <strain evidence="2 3">CBS 112549</strain>
    </source>
</reference>
<proteinExistence type="predicted"/>
<dbReference type="AlphaFoldDB" id="A0A1J9RB84"/>
<keyword evidence="1" id="KW-0175">Coiled coil</keyword>
<evidence type="ECO:0000313" key="3">
    <source>
        <dbReference type="Proteomes" id="UP000183809"/>
    </source>
</evidence>
<dbReference type="GeneID" id="31014405"/>
<name>A0A1J9RB84_9PEZI</name>
<evidence type="ECO:0000256" key="1">
    <source>
        <dbReference type="SAM" id="Coils"/>
    </source>
</evidence>
<dbReference type="EMBL" id="MNUE01000003">
    <property type="protein sequence ID" value="OJD38862.1"/>
    <property type="molecule type" value="Genomic_DNA"/>
</dbReference>
<dbReference type="Proteomes" id="UP000183809">
    <property type="component" value="Unassembled WGS sequence"/>
</dbReference>
<evidence type="ECO:0000313" key="2">
    <source>
        <dbReference type="EMBL" id="OJD38862.1"/>
    </source>
</evidence>
<organism evidence="2 3">
    <name type="scientific">Diplodia corticola</name>
    <dbReference type="NCBI Taxonomy" id="236234"/>
    <lineage>
        <taxon>Eukaryota</taxon>
        <taxon>Fungi</taxon>
        <taxon>Dikarya</taxon>
        <taxon>Ascomycota</taxon>
        <taxon>Pezizomycotina</taxon>
        <taxon>Dothideomycetes</taxon>
        <taxon>Dothideomycetes incertae sedis</taxon>
        <taxon>Botryosphaeriales</taxon>
        <taxon>Botryosphaeriaceae</taxon>
        <taxon>Diplodia</taxon>
    </lineage>
</organism>
<keyword evidence="3" id="KW-1185">Reference proteome</keyword>
<feature type="coiled-coil region" evidence="1">
    <location>
        <begin position="253"/>
        <end position="304"/>
    </location>
</feature>
<comment type="caution">
    <text evidence="2">The sequence shown here is derived from an EMBL/GenBank/DDBJ whole genome shotgun (WGS) entry which is preliminary data.</text>
</comment>